<protein>
    <submittedName>
        <fullName evidence="1">Uncharacterized protein</fullName>
    </submittedName>
</protein>
<organism evidence="1">
    <name type="scientific">marine sediment metagenome</name>
    <dbReference type="NCBI Taxonomy" id="412755"/>
    <lineage>
        <taxon>unclassified sequences</taxon>
        <taxon>metagenomes</taxon>
        <taxon>ecological metagenomes</taxon>
    </lineage>
</organism>
<gene>
    <name evidence="1" type="ORF">LCGC14_1089330</name>
</gene>
<comment type="caution">
    <text evidence="1">The sequence shown here is derived from an EMBL/GenBank/DDBJ whole genome shotgun (WGS) entry which is preliminary data.</text>
</comment>
<dbReference type="EMBL" id="LAZR01004826">
    <property type="protein sequence ID" value="KKN05240.1"/>
    <property type="molecule type" value="Genomic_DNA"/>
</dbReference>
<proteinExistence type="predicted"/>
<evidence type="ECO:0000313" key="1">
    <source>
        <dbReference type="EMBL" id="KKN05240.1"/>
    </source>
</evidence>
<name>A0A0F9MD16_9ZZZZ</name>
<accession>A0A0F9MD16</accession>
<sequence>MTGCTRRECLENHDRYEANLLTSASVAYNRSGEVRLGVIVGRYSRGERHDGWLVSHALNVSERLSRVQHAYSLMVIVGGEE</sequence>
<dbReference type="AlphaFoldDB" id="A0A0F9MD16"/>
<reference evidence="1" key="1">
    <citation type="journal article" date="2015" name="Nature">
        <title>Complex archaea that bridge the gap between prokaryotes and eukaryotes.</title>
        <authorList>
            <person name="Spang A."/>
            <person name="Saw J.H."/>
            <person name="Jorgensen S.L."/>
            <person name="Zaremba-Niedzwiedzka K."/>
            <person name="Martijn J."/>
            <person name="Lind A.E."/>
            <person name="van Eijk R."/>
            <person name="Schleper C."/>
            <person name="Guy L."/>
            <person name="Ettema T.J."/>
        </authorList>
    </citation>
    <scope>NUCLEOTIDE SEQUENCE</scope>
</reference>